<evidence type="ECO:0000256" key="12">
    <source>
        <dbReference type="ARBA" id="ARBA00032932"/>
    </source>
</evidence>
<gene>
    <name evidence="14" type="primary">uppP</name>
    <name evidence="15" type="ORF">Y981_10995</name>
</gene>
<evidence type="ECO:0000256" key="2">
    <source>
        <dbReference type="ARBA" id="ARBA00010621"/>
    </source>
</evidence>
<evidence type="ECO:0000256" key="8">
    <source>
        <dbReference type="ARBA" id="ARBA00022989"/>
    </source>
</evidence>
<evidence type="ECO:0000313" key="16">
    <source>
        <dbReference type="Proteomes" id="UP000027059"/>
    </source>
</evidence>
<dbReference type="GO" id="GO:0071555">
    <property type="term" value="P:cell wall organization"/>
    <property type="evidence" value="ECO:0007669"/>
    <property type="project" value="UniProtKB-KW"/>
</dbReference>
<dbReference type="PANTHER" id="PTHR30622:SF4">
    <property type="entry name" value="UNDECAPRENYL-DIPHOSPHATASE"/>
    <property type="match status" value="1"/>
</dbReference>
<dbReference type="KEGG" id="lfp:Y981_10995"/>
<feature type="transmembrane region" description="Helical" evidence="14">
    <location>
        <begin position="198"/>
        <end position="218"/>
    </location>
</feature>
<keyword evidence="14" id="KW-0133">Cell shape</keyword>
<evidence type="ECO:0000256" key="1">
    <source>
        <dbReference type="ARBA" id="ARBA00004651"/>
    </source>
</evidence>
<evidence type="ECO:0000256" key="11">
    <source>
        <dbReference type="ARBA" id="ARBA00032707"/>
    </source>
</evidence>
<proteinExistence type="inferred from homology"/>
<keyword evidence="16" id="KW-1185">Reference proteome</keyword>
<dbReference type="RefSeq" id="WP_038506104.1">
    <property type="nucleotide sequence ID" value="NZ_CP007243.1"/>
</dbReference>
<dbReference type="Pfam" id="PF02673">
    <property type="entry name" value="BacA"/>
    <property type="match status" value="1"/>
</dbReference>
<feature type="transmembrane region" description="Helical" evidence="14">
    <location>
        <begin position="158"/>
        <end position="178"/>
    </location>
</feature>
<dbReference type="AlphaFoldDB" id="A0A059Y0T4"/>
<evidence type="ECO:0000256" key="5">
    <source>
        <dbReference type="ARBA" id="ARBA00022475"/>
    </source>
</evidence>
<comment type="function">
    <text evidence="14">Catalyzes the dephosphorylation of undecaprenyl diphosphate (UPP). Confers resistance to bacitracin.</text>
</comment>
<dbReference type="Proteomes" id="UP000027059">
    <property type="component" value="Chromosome"/>
</dbReference>
<evidence type="ECO:0000256" key="14">
    <source>
        <dbReference type="HAMAP-Rule" id="MF_01006"/>
    </source>
</evidence>
<feature type="transmembrane region" description="Helical" evidence="14">
    <location>
        <begin position="230"/>
        <end position="255"/>
    </location>
</feature>
<keyword evidence="9 14" id="KW-0472">Membrane</keyword>
<dbReference type="GO" id="GO:0009252">
    <property type="term" value="P:peptidoglycan biosynthetic process"/>
    <property type="evidence" value="ECO:0007669"/>
    <property type="project" value="UniProtKB-KW"/>
</dbReference>
<keyword evidence="10 14" id="KW-0046">Antibiotic resistance</keyword>
<comment type="miscellaneous">
    <text evidence="14">Bacitracin is thought to be involved in the inhibition of peptidoglycan synthesis by sequestering undecaprenyl diphosphate, thereby reducing the pool of lipid carrier available.</text>
</comment>
<dbReference type="GO" id="GO:0008360">
    <property type="term" value="P:regulation of cell shape"/>
    <property type="evidence" value="ECO:0007669"/>
    <property type="project" value="UniProtKB-KW"/>
</dbReference>
<dbReference type="GO" id="GO:0046677">
    <property type="term" value="P:response to antibiotic"/>
    <property type="evidence" value="ECO:0007669"/>
    <property type="project" value="UniProtKB-UniRule"/>
</dbReference>
<reference evidence="16" key="1">
    <citation type="submission" date="2014-02" db="EMBL/GenBank/DDBJ databases">
        <title>Complete genome sequence and comparative genomic analysis of the nitrogen-fixing bacterium Leptospirillum ferriphilum YSK.</title>
        <authorList>
            <person name="Guo X."/>
            <person name="Yin H."/>
            <person name="Liang Y."/>
            <person name="Hu Q."/>
            <person name="Ma L."/>
            <person name="Xiao Y."/>
            <person name="Zhang X."/>
            <person name="Qiu G."/>
            <person name="Liu X."/>
        </authorList>
    </citation>
    <scope>NUCLEOTIDE SEQUENCE [LARGE SCALE GENOMIC DNA]</scope>
    <source>
        <strain evidence="16">YSK</strain>
    </source>
</reference>
<dbReference type="GO" id="GO:0050380">
    <property type="term" value="F:undecaprenyl-diphosphatase activity"/>
    <property type="evidence" value="ECO:0007669"/>
    <property type="project" value="UniProtKB-UniRule"/>
</dbReference>
<sequence>MTFRQAILFSLLQGTTELAPVSSLGHGVLLPLFAGWTGVSRNTQFLPFMVALHLGTALALLLFFWKDWWSLTRDTLLSLFFSSRGGDRPETRKNARMMGLLIAGTIPAAVLGFLLEKKIRILFSSPAVAAAFLGVNGFVLILAEYLKKKGVSGSLGQLPMSRAFIVGAFQSMALIPGLSRSGITMVGGLLNGLGHEEAARFSFLLSTPIIVGAGILEVPKLFRQGAGGMLHLAVAGGAVSFVAAYSTTFLLMRYFRSFETERALAPFGWYCLCLSVVAGIWLALH</sequence>
<organism evidence="15 16">
    <name type="scientific">Leptospirillum ferriphilum YSK</name>
    <dbReference type="NCBI Taxonomy" id="1441628"/>
    <lineage>
        <taxon>Bacteria</taxon>
        <taxon>Pseudomonadati</taxon>
        <taxon>Nitrospirota</taxon>
        <taxon>Nitrospiria</taxon>
        <taxon>Nitrospirales</taxon>
        <taxon>Nitrospiraceae</taxon>
        <taxon>Leptospirillum</taxon>
    </lineage>
</organism>
<evidence type="ECO:0000256" key="9">
    <source>
        <dbReference type="ARBA" id="ARBA00023136"/>
    </source>
</evidence>
<dbReference type="EC" id="3.6.1.27" evidence="3 14"/>
<name>A0A059Y0T4_9BACT</name>
<reference evidence="15 16" key="2">
    <citation type="journal article" date="2015" name="Biomed. Res. Int.">
        <title>Effects of Arsenite Resistance on the Growth and Functional Gene Expression of Leptospirillum ferriphilum and Acidithiobacillus thiooxidans in Pure Culture and Coculture.</title>
        <authorList>
            <person name="Jiang H."/>
            <person name="Liang Y."/>
            <person name="Yin H."/>
            <person name="Xiao Y."/>
            <person name="Guo X."/>
            <person name="Xu Y."/>
            <person name="Hu Q."/>
            <person name="Liu H."/>
            <person name="Liu X."/>
        </authorList>
    </citation>
    <scope>NUCLEOTIDE SEQUENCE [LARGE SCALE GENOMIC DNA]</scope>
    <source>
        <strain evidence="15 16">YSK</strain>
    </source>
</reference>
<comment type="subcellular location">
    <subcellularLocation>
        <location evidence="1 14">Cell membrane</location>
        <topology evidence="1 14">Multi-pass membrane protein</topology>
    </subcellularLocation>
</comment>
<keyword evidence="14" id="KW-0961">Cell wall biogenesis/degradation</keyword>
<feature type="transmembrane region" description="Helical" evidence="14">
    <location>
        <begin position="121"/>
        <end position="146"/>
    </location>
</feature>
<evidence type="ECO:0000256" key="6">
    <source>
        <dbReference type="ARBA" id="ARBA00022692"/>
    </source>
</evidence>
<feature type="transmembrane region" description="Helical" evidence="14">
    <location>
        <begin position="97"/>
        <end position="115"/>
    </location>
</feature>
<dbReference type="InterPro" id="IPR003824">
    <property type="entry name" value="UppP"/>
</dbReference>
<dbReference type="OrthoDB" id="9808289at2"/>
<keyword evidence="7 14" id="KW-0378">Hydrolase</keyword>
<evidence type="ECO:0000256" key="10">
    <source>
        <dbReference type="ARBA" id="ARBA00023251"/>
    </source>
</evidence>
<keyword evidence="5 14" id="KW-1003">Cell membrane</keyword>
<keyword evidence="8 14" id="KW-1133">Transmembrane helix</keyword>
<feature type="transmembrane region" description="Helical" evidence="14">
    <location>
        <begin position="267"/>
        <end position="284"/>
    </location>
</feature>
<keyword evidence="14" id="KW-0573">Peptidoglycan synthesis</keyword>
<accession>A0A059Y0T4</accession>
<evidence type="ECO:0000256" key="7">
    <source>
        <dbReference type="ARBA" id="ARBA00022801"/>
    </source>
</evidence>
<evidence type="ECO:0000256" key="13">
    <source>
        <dbReference type="ARBA" id="ARBA00047594"/>
    </source>
</evidence>
<evidence type="ECO:0000313" key="15">
    <source>
        <dbReference type="EMBL" id="AIA31077.1"/>
    </source>
</evidence>
<keyword evidence="6 14" id="KW-0812">Transmembrane</keyword>
<protein>
    <recommendedName>
        <fullName evidence="4 14">Undecaprenyl-diphosphatase</fullName>
        <ecNumber evidence="3 14">3.6.1.27</ecNumber>
    </recommendedName>
    <alternativeName>
        <fullName evidence="12 14">Bacitracin resistance protein</fullName>
    </alternativeName>
    <alternativeName>
        <fullName evidence="11 14">Undecaprenyl pyrophosphate phosphatase</fullName>
    </alternativeName>
</protein>
<dbReference type="HAMAP" id="MF_01006">
    <property type="entry name" value="Undec_diphosphatase"/>
    <property type="match status" value="1"/>
</dbReference>
<comment type="catalytic activity">
    <reaction evidence="13 14">
        <text>di-trans,octa-cis-undecaprenyl diphosphate + H2O = di-trans,octa-cis-undecaprenyl phosphate + phosphate + H(+)</text>
        <dbReference type="Rhea" id="RHEA:28094"/>
        <dbReference type="ChEBI" id="CHEBI:15377"/>
        <dbReference type="ChEBI" id="CHEBI:15378"/>
        <dbReference type="ChEBI" id="CHEBI:43474"/>
        <dbReference type="ChEBI" id="CHEBI:58405"/>
        <dbReference type="ChEBI" id="CHEBI:60392"/>
        <dbReference type="EC" id="3.6.1.27"/>
    </reaction>
</comment>
<dbReference type="PANTHER" id="PTHR30622">
    <property type="entry name" value="UNDECAPRENYL-DIPHOSPHATASE"/>
    <property type="match status" value="1"/>
</dbReference>
<dbReference type="GO" id="GO:0005886">
    <property type="term" value="C:plasma membrane"/>
    <property type="evidence" value="ECO:0007669"/>
    <property type="project" value="UniProtKB-SubCell"/>
</dbReference>
<evidence type="ECO:0000256" key="4">
    <source>
        <dbReference type="ARBA" id="ARBA00021581"/>
    </source>
</evidence>
<evidence type="ECO:0000256" key="3">
    <source>
        <dbReference type="ARBA" id="ARBA00012374"/>
    </source>
</evidence>
<feature type="transmembrane region" description="Helical" evidence="14">
    <location>
        <begin position="45"/>
        <end position="65"/>
    </location>
</feature>
<dbReference type="EMBL" id="CP007243">
    <property type="protein sequence ID" value="AIA31077.1"/>
    <property type="molecule type" value="Genomic_DNA"/>
</dbReference>
<comment type="similarity">
    <text evidence="2 14">Belongs to the UppP family.</text>
</comment>
<dbReference type="HOGENOM" id="CLU_060296_1_1_0"/>